<keyword evidence="1" id="KW-0808">Transferase</keyword>
<dbReference type="AlphaFoldDB" id="A0A8J3SMU7"/>
<dbReference type="InterPro" id="IPR036890">
    <property type="entry name" value="HATPase_C_sf"/>
</dbReference>
<dbReference type="PANTHER" id="PTHR35526">
    <property type="entry name" value="ANTI-SIGMA-F FACTOR RSBW-RELATED"/>
    <property type="match status" value="1"/>
</dbReference>
<dbReference type="Proteomes" id="UP000619788">
    <property type="component" value="Unassembled WGS sequence"/>
</dbReference>
<dbReference type="SUPFAM" id="SSF55874">
    <property type="entry name" value="ATPase domain of HSP90 chaperone/DNA topoisomerase II/histidine kinase"/>
    <property type="match status" value="1"/>
</dbReference>
<dbReference type="Pfam" id="PF13581">
    <property type="entry name" value="HATPase_c_2"/>
    <property type="match status" value="1"/>
</dbReference>
<evidence type="ECO:0000256" key="1">
    <source>
        <dbReference type="ARBA" id="ARBA00022527"/>
    </source>
</evidence>
<reference evidence="3 4" key="1">
    <citation type="submission" date="2021-01" db="EMBL/GenBank/DDBJ databases">
        <title>Whole genome shotgun sequence of Planobispora siamensis NBRC 107568.</title>
        <authorList>
            <person name="Komaki H."/>
            <person name="Tamura T."/>
        </authorList>
    </citation>
    <scope>NUCLEOTIDE SEQUENCE [LARGE SCALE GENOMIC DNA]</scope>
    <source>
        <strain evidence="3 4">NBRC 107568</strain>
    </source>
</reference>
<dbReference type="EMBL" id="BOOJ01000059">
    <property type="protein sequence ID" value="GIH96120.1"/>
    <property type="molecule type" value="Genomic_DNA"/>
</dbReference>
<protein>
    <recommendedName>
        <fullName evidence="2">Histidine kinase/HSP90-like ATPase domain-containing protein</fullName>
    </recommendedName>
</protein>
<feature type="domain" description="Histidine kinase/HSP90-like ATPase" evidence="2">
    <location>
        <begin position="3"/>
        <end position="88"/>
    </location>
</feature>
<gene>
    <name evidence="3" type="ORF">Psi01_67500</name>
</gene>
<dbReference type="PANTHER" id="PTHR35526:SF3">
    <property type="entry name" value="ANTI-SIGMA-F FACTOR RSBW"/>
    <property type="match status" value="1"/>
</dbReference>
<keyword evidence="1" id="KW-0723">Serine/threonine-protein kinase</keyword>
<organism evidence="3 4">
    <name type="scientific">Planobispora siamensis</name>
    <dbReference type="NCBI Taxonomy" id="936338"/>
    <lineage>
        <taxon>Bacteria</taxon>
        <taxon>Bacillati</taxon>
        <taxon>Actinomycetota</taxon>
        <taxon>Actinomycetes</taxon>
        <taxon>Streptosporangiales</taxon>
        <taxon>Streptosporangiaceae</taxon>
        <taxon>Planobispora</taxon>
    </lineage>
</organism>
<name>A0A8J3SMU7_9ACTN</name>
<proteinExistence type="predicted"/>
<sequence length="100" mass="10897">MDFVVAANEAVINVREHGGGAGTLELWCDDDCLTVEITDSSGTLQAHDVHRPTPEADSPRGFGLWLMGRLCDEFSISQMVGRSRVRLRMRLTPLSLPGTG</sequence>
<evidence type="ECO:0000259" key="2">
    <source>
        <dbReference type="Pfam" id="PF13581"/>
    </source>
</evidence>
<keyword evidence="4" id="KW-1185">Reference proteome</keyword>
<evidence type="ECO:0000313" key="4">
    <source>
        <dbReference type="Proteomes" id="UP000619788"/>
    </source>
</evidence>
<dbReference type="CDD" id="cd16936">
    <property type="entry name" value="HATPase_RsbW-like"/>
    <property type="match status" value="1"/>
</dbReference>
<evidence type="ECO:0000313" key="3">
    <source>
        <dbReference type="EMBL" id="GIH96120.1"/>
    </source>
</evidence>
<dbReference type="InterPro" id="IPR003594">
    <property type="entry name" value="HATPase_dom"/>
</dbReference>
<dbReference type="Gene3D" id="3.30.565.10">
    <property type="entry name" value="Histidine kinase-like ATPase, C-terminal domain"/>
    <property type="match status" value="1"/>
</dbReference>
<comment type="caution">
    <text evidence="3">The sequence shown here is derived from an EMBL/GenBank/DDBJ whole genome shotgun (WGS) entry which is preliminary data.</text>
</comment>
<dbReference type="GO" id="GO:0004674">
    <property type="term" value="F:protein serine/threonine kinase activity"/>
    <property type="evidence" value="ECO:0007669"/>
    <property type="project" value="UniProtKB-KW"/>
</dbReference>
<keyword evidence="1" id="KW-0418">Kinase</keyword>
<accession>A0A8J3SMU7</accession>
<dbReference type="InterPro" id="IPR050267">
    <property type="entry name" value="Anti-sigma-factor_SerPK"/>
</dbReference>